<feature type="domain" description="GPI ethanolamine phosphate transferase 1 C-terminal" evidence="20">
    <location>
        <begin position="461"/>
        <end position="934"/>
    </location>
</feature>
<feature type="domain" description="Fungal lipase-type" evidence="19">
    <location>
        <begin position="1083"/>
        <end position="1208"/>
    </location>
</feature>
<keyword evidence="13" id="KW-0256">Endoplasmic reticulum</keyword>
<feature type="transmembrane region" description="Helical" evidence="18">
    <location>
        <begin position="734"/>
        <end position="752"/>
    </location>
</feature>
<dbReference type="SUPFAM" id="SSF53474">
    <property type="entry name" value="alpha/beta-Hydrolases"/>
    <property type="match status" value="3"/>
</dbReference>
<dbReference type="Pfam" id="PF01764">
    <property type="entry name" value="Lipase_3"/>
    <property type="match status" value="3"/>
</dbReference>
<evidence type="ECO:0000256" key="8">
    <source>
        <dbReference type="ARBA" id="ARBA00022502"/>
    </source>
</evidence>
<feature type="domain" description="Fungal lipase-type" evidence="19">
    <location>
        <begin position="2212"/>
        <end position="2336"/>
    </location>
</feature>
<dbReference type="CDD" id="cd16020">
    <property type="entry name" value="GPI_EPT_1"/>
    <property type="match status" value="1"/>
</dbReference>
<proteinExistence type="inferred from homology"/>
<evidence type="ECO:0000313" key="23">
    <source>
        <dbReference type="Proteomes" id="UP001168877"/>
    </source>
</evidence>
<evidence type="ECO:0000256" key="9">
    <source>
        <dbReference type="ARBA" id="ARBA00022679"/>
    </source>
</evidence>
<dbReference type="Gene3D" id="3.40.720.10">
    <property type="entry name" value="Alkaline Phosphatase, subunit A"/>
    <property type="match status" value="1"/>
</dbReference>
<comment type="subcellular location">
    <subcellularLocation>
        <location evidence="3">Cytoplasm</location>
    </subcellularLocation>
    <subcellularLocation>
        <location evidence="2">Endoplasmic reticulum membrane</location>
        <topology evidence="2">Multi-pass membrane protein</topology>
    </subcellularLocation>
    <subcellularLocation>
        <location evidence="1">Nucleus</location>
    </subcellularLocation>
</comment>
<dbReference type="GO" id="GO:0005789">
    <property type="term" value="C:endoplasmic reticulum membrane"/>
    <property type="evidence" value="ECO:0007669"/>
    <property type="project" value="UniProtKB-SubCell"/>
</dbReference>
<evidence type="ECO:0000259" key="21">
    <source>
        <dbReference type="Pfam" id="PF18117"/>
    </source>
</evidence>
<dbReference type="InterPro" id="IPR017850">
    <property type="entry name" value="Alkaline_phosphatase_core_sf"/>
</dbReference>
<feature type="domain" description="EDS1 EP" evidence="21">
    <location>
        <begin position="1926"/>
        <end position="2134"/>
    </location>
</feature>
<evidence type="ECO:0000256" key="13">
    <source>
        <dbReference type="ARBA" id="ARBA00022824"/>
    </source>
</evidence>
<organism evidence="22 23">
    <name type="scientific">Acer saccharum</name>
    <name type="common">Sugar maple</name>
    <dbReference type="NCBI Taxonomy" id="4024"/>
    <lineage>
        <taxon>Eukaryota</taxon>
        <taxon>Viridiplantae</taxon>
        <taxon>Streptophyta</taxon>
        <taxon>Embryophyta</taxon>
        <taxon>Tracheophyta</taxon>
        <taxon>Spermatophyta</taxon>
        <taxon>Magnoliopsida</taxon>
        <taxon>eudicotyledons</taxon>
        <taxon>Gunneridae</taxon>
        <taxon>Pentapetalae</taxon>
        <taxon>rosids</taxon>
        <taxon>malvids</taxon>
        <taxon>Sapindales</taxon>
        <taxon>Sapindaceae</taxon>
        <taxon>Hippocastanoideae</taxon>
        <taxon>Acereae</taxon>
        <taxon>Acer</taxon>
    </lineage>
</organism>
<dbReference type="GO" id="GO:0006952">
    <property type="term" value="P:defense response"/>
    <property type="evidence" value="ECO:0007669"/>
    <property type="project" value="UniProtKB-KW"/>
</dbReference>
<dbReference type="InterPro" id="IPR029058">
    <property type="entry name" value="AB_hydrolase_fold"/>
</dbReference>
<evidence type="ECO:0000256" key="5">
    <source>
        <dbReference type="ARBA" id="ARBA00008400"/>
    </source>
</evidence>
<dbReference type="Pfam" id="PF04987">
    <property type="entry name" value="PigN"/>
    <property type="match status" value="1"/>
</dbReference>
<evidence type="ECO:0000256" key="18">
    <source>
        <dbReference type="SAM" id="Phobius"/>
    </source>
</evidence>
<dbReference type="Gene3D" id="3.40.50.1820">
    <property type="entry name" value="alpha/beta hydrolase"/>
    <property type="match status" value="3"/>
</dbReference>
<feature type="transmembrane region" description="Helical" evidence="18">
    <location>
        <begin position="606"/>
        <end position="623"/>
    </location>
</feature>
<keyword evidence="14 18" id="KW-1133">Transmembrane helix</keyword>
<keyword evidence="12" id="KW-0611">Plant defense</keyword>
<feature type="transmembrane region" description="Helical" evidence="18">
    <location>
        <begin position="635"/>
        <end position="653"/>
    </location>
</feature>
<evidence type="ECO:0000256" key="2">
    <source>
        <dbReference type="ARBA" id="ARBA00004477"/>
    </source>
</evidence>
<dbReference type="GO" id="GO:0052689">
    <property type="term" value="F:carboxylic ester hydrolase activity"/>
    <property type="evidence" value="ECO:0007669"/>
    <property type="project" value="InterPro"/>
</dbReference>
<feature type="transmembrane region" description="Helical" evidence="18">
    <location>
        <begin position="703"/>
        <end position="722"/>
    </location>
</feature>
<dbReference type="Pfam" id="PF18117">
    <property type="entry name" value="EDS1_EP"/>
    <property type="match status" value="3"/>
</dbReference>
<evidence type="ECO:0000256" key="3">
    <source>
        <dbReference type="ARBA" id="ARBA00004496"/>
    </source>
</evidence>
<keyword evidence="16" id="KW-0325">Glycoprotein</keyword>
<comment type="similarity">
    <text evidence="5">Belongs to the PIGG/PIGN/PIGO family. PIGN subfamily.</text>
</comment>
<keyword evidence="7" id="KW-0963">Cytoplasm</keyword>
<evidence type="ECO:0000259" key="20">
    <source>
        <dbReference type="Pfam" id="PF04987"/>
    </source>
</evidence>
<dbReference type="PANTHER" id="PTHR46898">
    <property type="entry name" value="SENESCENCE-ASSOCIATED CARBOXYLESTERASE 101"/>
    <property type="match status" value="1"/>
</dbReference>
<feature type="transmembrane region" description="Helical" evidence="18">
    <location>
        <begin position="471"/>
        <end position="497"/>
    </location>
</feature>
<dbReference type="Pfam" id="PF01663">
    <property type="entry name" value="Phosphodiest"/>
    <property type="match status" value="1"/>
</dbReference>
<evidence type="ECO:0000256" key="6">
    <source>
        <dbReference type="ARBA" id="ARBA00020831"/>
    </source>
</evidence>
<dbReference type="InterPro" id="IPR002591">
    <property type="entry name" value="Phosphodiest/P_Trfase"/>
</dbReference>
<evidence type="ECO:0000256" key="11">
    <source>
        <dbReference type="ARBA" id="ARBA00022801"/>
    </source>
</evidence>
<dbReference type="InterPro" id="IPR002921">
    <property type="entry name" value="Fungal_lipase-type"/>
</dbReference>
<evidence type="ECO:0000256" key="7">
    <source>
        <dbReference type="ARBA" id="ARBA00022490"/>
    </source>
</evidence>
<evidence type="ECO:0000259" key="19">
    <source>
        <dbReference type="Pfam" id="PF01764"/>
    </source>
</evidence>
<dbReference type="GO" id="GO:0005634">
    <property type="term" value="C:nucleus"/>
    <property type="evidence" value="ECO:0007669"/>
    <property type="project" value="UniProtKB-SubCell"/>
</dbReference>
<evidence type="ECO:0000256" key="12">
    <source>
        <dbReference type="ARBA" id="ARBA00022821"/>
    </source>
</evidence>
<dbReference type="GO" id="GO:0051377">
    <property type="term" value="F:mannose-ethanolamine phosphotransferase activity"/>
    <property type="evidence" value="ECO:0007669"/>
    <property type="project" value="InterPro"/>
</dbReference>
<feature type="domain" description="EDS1 EP" evidence="21">
    <location>
        <begin position="2489"/>
        <end position="2703"/>
    </location>
</feature>
<feature type="transmembrane region" description="Helical" evidence="18">
    <location>
        <begin position="941"/>
        <end position="965"/>
    </location>
</feature>
<dbReference type="PANTHER" id="PTHR46898:SF3">
    <property type="entry name" value="FUNGAL LIPASE-LIKE DOMAIN-CONTAINING PROTEIN"/>
    <property type="match status" value="1"/>
</dbReference>
<dbReference type="InterPro" id="IPR037671">
    <property type="entry name" value="PIGN_N"/>
</dbReference>
<evidence type="ECO:0000256" key="16">
    <source>
        <dbReference type="ARBA" id="ARBA00023180"/>
    </source>
</evidence>
<dbReference type="EMBL" id="JAUESC010000383">
    <property type="protein sequence ID" value="KAK0584394.1"/>
    <property type="molecule type" value="Genomic_DNA"/>
</dbReference>
<reference evidence="22" key="2">
    <citation type="submission" date="2023-06" db="EMBL/GenBank/DDBJ databases">
        <authorList>
            <person name="Swenson N.G."/>
            <person name="Wegrzyn J.L."/>
            <person name="Mcevoy S.L."/>
        </authorList>
    </citation>
    <scope>NUCLEOTIDE SEQUENCE</scope>
    <source>
        <strain evidence="22">NS2018</strain>
        <tissue evidence="22">Leaf</tissue>
    </source>
</reference>
<feature type="transmembrane region" description="Helical" evidence="18">
    <location>
        <begin position="908"/>
        <end position="929"/>
    </location>
</feature>
<evidence type="ECO:0000313" key="22">
    <source>
        <dbReference type="EMBL" id="KAK0584394.1"/>
    </source>
</evidence>
<evidence type="ECO:0000256" key="10">
    <source>
        <dbReference type="ARBA" id="ARBA00022692"/>
    </source>
</evidence>
<reference evidence="22" key="1">
    <citation type="journal article" date="2022" name="Plant J.">
        <title>Strategies of tolerance reflected in two North American maple genomes.</title>
        <authorList>
            <person name="McEvoy S.L."/>
            <person name="Sezen U.U."/>
            <person name="Trouern-Trend A."/>
            <person name="McMahon S.M."/>
            <person name="Schaberg P.G."/>
            <person name="Yang J."/>
            <person name="Wegrzyn J.L."/>
            <person name="Swenson N.G."/>
        </authorList>
    </citation>
    <scope>NUCLEOTIDE SEQUENCE</scope>
    <source>
        <strain evidence="22">NS2018</strain>
    </source>
</reference>
<dbReference type="Proteomes" id="UP001168877">
    <property type="component" value="Unassembled WGS sequence"/>
</dbReference>
<keyword evidence="23" id="KW-1185">Reference proteome</keyword>
<dbReference type="FunFam" id="3.40.720.10:FF:000015">
    <property type="entry name" value="GPI ethanolamine phosphate transferase 1"/>
    <property type="match status" value="1"/>
</dbReference>
<dbReference type="InterPro" id="IPR017852">
    <property type="entry name" value="GPI_EtnP_transferase_1_C"/>
</dbReference>
<feature type="domain" description="Fungal lipase-type" evidence="19">
    <location>
        <begin position="1647"/>
        <end position="1773"/>
    </location>
</feature>
<accession>A0AA39VGG6</accession>
<comment type="pathway">
    <text evidence="4">Glycolipid biosynthesis; glycosylphosphatidylinositol-anchor biosynthesis.</text>
</comment>
<gene>
    <name evidence="22" type="ORF">LWI29_012503</name>
</gene>
<feature type="transmembrane region" description="Helical" evidence="18">
    <location>
        <begin position="518"/>
        <end position="537"/>
    </location>
</feature>
<dbReference type="GO" id="GO:0006506">
    <property type="term" value="P:GPI anchor biosynthetic process"/>
    <property type="evidence" value="ECO:0007669"/>
    <property type="project" value="UniProtKB-KW"/>
</dbReference>
<keyword evidence="11" id="KW-0378">Hydrolase</keyword>
<evidence type="ECO:0000256" key="15">
    <source>
        <dbReference type="ARBA" id="ARBA00023136"/>
    </source>
</evidence>
<dbReference type="InterPro" id="IPR044603">
    <property type="entry name" value="SAG101-like"/>
</dbReference>
<evidence type="ECO:0000256" key="4">
    <source>
        <dbReference type="ARBA" id="ARBA00004687"/>
    </source>
</evidence>
<feature type="domain" description="EDS1 EP" evidence="21">
    <location>
        <begin position="1363"/>
        <end position="1571"/>
    </location>
</feature>
<feature type="transmembrane region" description="Helical" evidence="18">
    <location>
        <begin position="783"/>
        <end position="804"/>
    </location>
</feature>
<name>A0AA39VGG6_ACESA</name>
<protein>
    <recommendedName>
        <fullName evidence="6">GPI ethanolamine phosphate transferase 1</fullName>
    </recommendedName>
</protein>
<keyword evidence="17" id="KW-0539">Nucleus</keyword>
<dbReference type="SUPFAM" id="SSF53649">
    <property type="entry name" value="Alkaline phosphatase-like"/>
    <property type="match status" value="1"/>
</dbReference>
<evidence type="ECO:0000256" key="14">
    <source>
        <dbReference type="ARBA" id="ARBA00022989"/>
    </source>
</evidence>
<keyword evidence="8" id="KW-0337">GPI-anchor biosynthesis</keyword>
<comment type="caution">
    <text evidence="22">The sequence shown here is derived from an EMBL/GenBank/DDBJ whole genome shotgun (WGS) entry which is preliminary data.</text>
</comment>
<evidence type="ECO:0000256" key="1">
    <source>
        <dbReference type="ARBA" id="ARBA00004123"/>
    </source>
</evidence>
<feature type="transmembrane region" description="Helical" evidence="18">
    <location>
        <begin position="579"/>
        <end position="600"/>
    </location>
</feature>
<feature type="transmembrane region" description="Helical" evidence="18">
    <location>
        <begin position="836"/>
        <end position="855"/>
    </location>
</feature>
<keyword evidence="15 18" id="KW-0472">Membrane</keyword>
<feature type="transmembrane region" description="Helical" evidence="18">
    <location>
        <begin position="875"/>
        <end position="896"/>
    </location>
</feature>
<dbReference type="CDD" id="cd00519">
    <property type="entry name" value="Lipase_3"/>
    <property type="match status" value="1"/>
</dbReference>
<evidence type="ECO:0000256" key="17">
    <source>
        <dbReference type="ARBA" id="ARBA00023242"/>
    </source>
</evidence>
<keyword evidence="10 18" id="KW-0812">Transmembrane</keyword>
<feature type="transmembrane region" description="Helical" evidence="18">
    <location>
        <begin position="543"/>
        <end position="559"/>
    </location>
</feature>
<dbReference type="InterPro" id="IPR041266">
    <property type="entry name" value="EDS1_EP"/>
</dbReference>
<feature type="transmembrane region" description="Helical" evidence="18">
    <location>
        <begin position="28"/>
        <end position="50"/>
    </location>
</feature>
<sequence length="2719" mass="310746">MRVDGILGTRETSTTTISRNKWLKRREMVLVVLGVVLHAVYMLSIFDIYFKTPIVHGMDPVPPRFVGPAKRLVLVVADGLRADKFYEPDSKGNYRAPFLRSVIKNQGRWGVSHARPPTESRPGHVALIAGFYEDPSAVTKGWKANPVEFDSVFNQSRHTISFGSPDIVPIFCGALPHSTWNTYPHEFEDFATDASFLDEWSFDQLQSLFNRSNQDPKIKELLLQDNLVIFLHLLGCDSNGHAHRPFSSIYLNNVKVVDHIAERVYSLLEGYYKDNRTAYIFTADHGMSDKGSHGDGHPTNTDTPLVVWGAGVRYPKPVSNTNHSDHVFRFVDEHAHDMPTPAEWGLEGIERVDVNQADITPLMSSLLGLPCPVNSVGNLPLEYINMNEADKVEAVLANTKQILNQFLQKSHIKQSNSLYFKHFKPLAQYSSILDRIENLISVRDYEAALKLSENLRSLALQGLHYFQTYDWLMLMSVITLGYIGWMVCLVLHVLQSYTSLPGHILKMEPAFSRRNNSGKVYLCGCLLMGVICIVLILEHSPPLYHAYTAMTVFLWTRILSEYKFILSLWRHLRGRKFNYIVQLLAISIVSIFILELLVHSFTKRELYTWCFLITGVVSCFYLFNTIPRRSGIPIFILGACCFLSVFTLMPAEIPDNNQLVIMSGAMIIIIGASARWLDLHSERNKYWLSICCHELKNPRFPMLFHLQALLVGLASVMVSVSTSHRTENKELHGVHQLINWSIAGFSLVLPLFSENGLLSRLTSIFLGCAPAFLLLSIGYEAVFYGALALALVSWILFENSLLHFSTDKKSSLHMRNKEEHNLENDSRDLQLSDVRIPLVFMVLFNVAFFGTGNFASIASFEISSVYRFITIFSPFLMAALLIFKLFIPFVLVICAFSAITKLLRLPRLGLYFLVILLSDVMTIHFFFLVRNKGSWMEIGNSISHFGIMSAQVVFVLLLLAVTNIYTKDIQIRSTSPSSRKASRNILTSRVKQLAKDDRKSGITRKGIQWEVSSIRFGGGLELANLVVSSGLLSQSWDSILELYREWNPSEQIRVGTYHRPNCTVIAFVTSPTLTKHHLQEEDELVSSSFLPLFHFLCTKSNPTFSIHKAAVTLFSSLIDQLTNLKNQISNSVPLIVTGHSVGGSVASLFTLWLLESMNLADAKRVLCITFGAPLIGDKGLQQAISRNSKWNSCFLHVVANQDLVPRLFVSLSPHNPNAMQVDSGSVAYQPFGTYLLCSESGYTCIEDSEELFQLLVMMGSDTPRNQNPNVKLEIFNYTETVKLVEGIVIYQGISKLGEAEVHSLRARTILQLDAIGVKRTQQACSEFNTLITNMERRETFRVLKQKVFDPNKNLNDMKVYMAYLEWYKKTSLSEKVGYYDSYKNNRLQKDMDVKKYKKRLNDYWKKVVEEAERMPQRENAPLNHRGLYGGTNYRRMVEPLDIAEYYRKGLKNYKANRSEHYRKLEEWLEVDAPTSKPDNRKKLNVSNILTEDSCFWERVEEALILCKSLRNGEGDGELTRRNLVVFEVYVMEQIKNYAVSPDIFLERSSFMRWWREYESIIGTFYISELTDLMKTGKYNKFGSGLELANLVVSSGLLNQSWDSILKPYWELNPSEQIRFGTYQQSNCTVIAFVTSPTLTKHHLQEEDELVSSSFLPLFHFLCTKSNPTFSIHKAAVTLFSSLIDQLTNLKNQISNSVPLIVTGHSVGGSVASLFTLWLQESMNLEDAKRVLCITFGAPLIGDKGLQQAISRNSKWNSCFLHVAANQDLVPRLFVSPHNPNAMQVDSGSVAYQPFGTYLLCSESGYTCIEDSEEVFQLLVTMGSETPRNQNPNVELEIFNYTETVKLVEDIVIYQGISKLGEAEVHPLRARTILQLDAIGVKRTQQACSEFNTLITNMERREMFRVLKQKDFDPDKKLNDMKVPMAYLEWYKKTSMSGKEGYYDSYKNNRFPEDMDVKKYKKRLNDYWKKMVEEAERMPQSENAPLNHRWLYGGNIYRRMVEPLDIAEYYSKGLKNYKAKRSEHYKKLEEWLEVDAPTRKPDNKKKLNVSNSLTEDSCFWECVEEALILCKALRNGEGDEELTRGNLVTFEVYVMEQIKNYVVSPDIFLEGSSFMRWWREYESIIGTFYISELTDLMKTSKYNKFGGGLELANLLVSSGLLSQSWDSILELYRELNPSEQIRFGTYHGPNCTVIAFVTSPTLTKHHLQEEDELVSSSFLPLFHFLCTKSNPTFSIHKAAVTLFSSFIDQLTNLKNQISNSVPLIVTGHSVGGSVASLFTLWLQESKNLVDAKRVLCITFGAPLIGDKSLQQAISRNSKWNYCFLHVAANQDLVPRLFVSPHNPNAIQIDSGSVAYQPFGTYLLCSESGYTCIEDSEAVFQLLVTMCSEIPRNQNPNVELEIFNYTETVKLVEDIVIYQGISKLGEAEVHPLRARTILQLDAIGVKRTQQACTEFNTLITNMERREMFRVLKRKDFDPVKKLNDMKVPMAYLEWYKKTSMSGKEGYYDSYKNNRFPEDMDVKKYKKRLNDYWKKVVEEAERMPQSANAPLSLAWLYTGSIYRKMVEPLDIADYYSKGLKNYKAKRSEHYKKLEEWLEVDAPTRNPDNNKKLNVCRKLNVSNSLTEDSCFWERVEEALILCKSLRNGEGDGELTKMNLVTFEVYVMKHIKNYTVSPDIFLEGSSFMRWWREYESIIGTIYISELTELMKTGKYNKYADGKIF</sequence>
<keyword evidence="9" id="KW-0808">Transferase</keyword>
<feature type="transmembrane region" description="Helical" evidence="18">
    <location>
        <begin position="659"/>
        <end position="677"/>
    </location>
</feature>